<dbReference type="EMBL" id="CP139779">
    <property type="protein sequence ID" value="WQB71058.1"/>
    <property type="molecule type" value="Genomic_DNA"/>
</dbReference>
<proteinExistence type="predicted"/>
<dbReference type="RefSeq" id="WP_322411175.1">
    <property type="nucleotide sequence ID" value="NZ_CP139779.1"/>
</dbReference>
<sequence length="87" mass="9664">MDERDSAWERSDPRFRVFVFEGPGNATTVVDIVDATIEDALESARALSKADELLWSLALVDDDSRGSRGLVWLSGMDYNDRPVTASE</sequence>
<gene>
    <name evidence="1" type="ORF">T9R20_03590</name>
</gene>
<accession>A0ABZ0VDR9</accession>
<dbReference type="Proteomes" id="UP001324533">
    <property type="component" value="Chromosome"/>
</dbReference>
<organism evidence="1 2">
    <name type="scientific">Microbacterium invictum</name>
    <dbReference type="NCBI Taxonomy" id="515415"/>
    <lineage>
        <taxon>Bacteria</taxon>
        <taxon>Bacillati</taxon>
        <taxon>Actinomycetota</taxon>
        <taxon>Actinomycetes</taxon>
        <taxon>Micrococcales</taxon>
        <taxon>Microbacteriaceae</taxon>
        <taxon>Microbacterium</taxon>
    </lineage>
</organism>
<name>A0ABZ0VDR9_9MICO</name>
<evidence type="ECO:0000313" key="1">
    <source>
        <dbReference type="EMBL" id="WQB71058.1"/>
    </source>
</evidence>
<evidence type="ECO:0000313" key="2">
    <source>
        <dbReference type="Proteomes" id="UP001324533"/>
    </source>
</evidence>
<keyword evidence="2" id="KW-1185">Reference proteome</keyword>
<protein>
    <submittedName>
        <fullName evidence="1">Uncharacterized protein</fullName>
    </submittedName>
</protein>
<reference evidence="1 2" key="1">
    <citation type="submission" date="2023-06" db="EMBL/GenBank/DDBJ databases">
        <title>Rock-solubilizing bacteria, Microbacterium invictum, promotes re-establishment of vegetation in rocky wasteland by accelerating rock bio-weathering and reshaping soil bacterial community.</title>
        <authorList>
            <person name="Liu C."/>
        </authorList>
    </citation>
    <scope>NUCLEOTIDE SEQUENCE [LARGE SCALE GENOMIC DNA]</scope>
    <source>
        <strain evidence="1 2">X-18</strain>
    </source>
</reference>